<dbReference type="GO" id="GO:0004497">
    <property type="term" value="F:monooxygenase activity"/>
    <property type="evidence" value="ECO:0007669"/>
    <property type="project" value="UniProtKB-KW"/>
</dbReference>
<evidence type="ECO:0000313" key="2">
    <source>
        <dbReference type="EMBL" id="GKS81460.1"/>
    </source>
</evidence>
<dbReference type="RefSeq" id="WP_244055205.1">
    <property type="nucleotide sequence ID" value="NZ_BQXH01000009.1"/>
</dbReference>
<keyword evidence="2" id="KW-0560">Oxidoreductase</keyword>
<dbReference type="Proteomes" id="UP001055149">
    <property type="component" value="Unassembled WGS sequence"/>
</dbReference>
<accession>A0ABQ5JK58</accession>
<name>A0ABQ5JK58_9LACO</name>
<dbReference type="Pfam" id="PF03992">
    <property type="entry name" value="ABM"/>
    <property type="match status" value="1"/>
</dbReference>
<dbReference type="InterPro" id="IPR011008">
    <property type="entry name" value="Dimeric_a/b-barrel"/>
</dbReference>
<comment type="caution">
    <text evidence="2">The sequence shown here is derived from an EMBL/GenBank/DDBJ whole genome shotgun (WGS) entry which is preliminary data.</text>
</comment>
<gene>
    <name evidence="2" type="ORF">LPAF129_11460</name>
</gene>
<evidence type="ECO:0000259" key="1">
    <source>
        <dbReference type="PROSITE" id="PS51725"/>
    </source>
</evidence>
<reference evidence="2" key="1">
    <citation type="journal article" date="2022" name="Int. J. Syst. Evol. Microbiol.">
        <title>A novel species of lactic acid bacteria, Ligilactobacillus pabuli sp. nov., isolated from alfalfa silage.</title>
        <authorList>
            <person name="Tohno M."/>
            <person name="Tanizawa Y."/>
            <person name="Sawada H."/>
            <person name="Sakamoto M."/>
            <person name="Ohkuma M."/>
            <person name="Kobayashi H."/>
        </authorList>
    </citation>
    <scope>NUCLEOTIDE SEQUENCE</scope>
    <source>
        <strain evidence="2">AF129</strain>
    </source>
</reference>
<dbReference type="SUPFAM" id="SSF54909">
    <property type="entry name" value="Dimeric alpha+beta barrel"/>
    <property type="match status" value="1"/>
</dbReference>
<organism evidence="2 3">
    <name type="scientific">Ligilactobacillus pabuli</name>
    <dbReference type="NCBI Taxonomy" id="2886039"/>
    <lineage>
        <taxon>Bacteria</taxon>
        <taxon>Bacillati</taxon>
        <taxon>Bacillota</taxon>
        <taxon>Bacilli</taxon>
        <taxon>Lactobacillales</taxon>
        <taxon>Lactobacillaceae</taxon>
        <taxon>Ligilactobacillus</taxon>
    </lineage>
</organism>
<keyword evidence="3" id="KW-1185">Reference proteome</keyword>
<proteinExistence type="predicted"/>
<dbReference type="EMBL" id="BQXH01000009">
    <property type="protein sequence ID" value="GKS81460.1"/>
    <property type="molecule type" value="Genomic_DNA"/>
</dbReference>
<dbReference type="PROSITE" id="PS51725">
    <property type="entry name" value="ABM"/>
    <property type="match status" value="1"/>
</dbReference>
<keyword evidence="2" id="KW-0503">Monooxygenase</keyword>
<protein>
    <submittedName>
        <fullName evidence="2">Monooxygenase</fullName>
    </submittedName>
</protein>
<evidence type="ECO:0000313" key="3">
    <source>
        <dbReference type="Proteomes" id="UP001055149"/>
    </source>
</evidence>
<sequence length="109" mass="12824">MSLTVNLYYTGKNGAARQFAQEMQDSGVVDRIRAEEGNLKYRYFTPIDDPETILLIDSWTDQAALDRHHASLMMTELAALREKYDLHMQIERYRDDDADNFQDEEFIRD</sequence>
<dbReference type="InterPro" id="IPR007138">
    <property type="entry name" value="ABM_dom"/>
</dbReference>
<feature type="domain" description="ABM" evidence="1">
    <location>
        <begin position="3"/>
        <end position="94"/>
    </location>
</feature>
<dbReference type="Gene3D" id="3.30.70.100">
    <property type="match status" value="1"/>
</dbReference>